<evidence type="ECO:0000256" key="1">
    <source>
        <dbReference type="SAM" id="MobiDB-lite"/>
    </source>
</evidence>
<dbReference type="InterPro" id="IPR057157">
    <property type="entry name" value="DUF7835"/>
</dbReference>
<accession>A0A1I4GGM7</accession>
<evidence type="ECO:0000259" key="2">
    <source>
        <dbReference type="Pfam" id="PF25205"/>
    </source>
</evidence>
<feature type="region of interest" description="Disordered" evidence="1">
    <location>
        <begin position="1"/>
        <end position="28"/>
    </location>
</feature>
<dbReference type="Proteomes" id="UP000199607">
    <property type="component" value="Unassembled WGS sequence"/>
</dbReference>
<reference evidence="4" key="1">
    <citation type="submission" date="2016-10" db="EMBL/GenBank/DDBJ databases">
        <authorList>
            <person name="Varghese N."/>
            <person name="Submissions S."/>
        </authorList>
    </citation>
    <scope>NUCLEOTIDE SEQUENCE [LARGE SCALE GENOMIC DNA]</scope>
    <source>
        <strain evidence="4">CGMCC 1.7738</strain>
    </source>
</reference>
<gene>
    <name evidence="3" type="ORF">SAMN04487950_3260</name>
</gene>
<sequence length="69" mass="7778">MTGMPADVDGKYQQEHCDTCGDDTPHDVTMEIQSTHTDSPRKENQKFAKSPCRVTTCTVCDTETRTLQR</sequence>
<feature type="domain" description="DUF7835" evidence="2">
    <location>
        <begin position="11"/>
        <end position="65"/>
    </location>
</feature>
<dbReference type="RefSeq" id="WP_009367044.1">
    <property type="nucleotide sequence ID" value="NZ_FOTC01000003.1"/>
</dbReference>
<proteinExistence type="predicted"/>
<protein>
    <recommendedName>
        <fullName evidence="2">DUF7835 domain-containing protein</fullName>
    </recommendedName>
</protein>
<feature type="compositionally biased region" description="Basic and acidic residues" evidence="1">
    <location>
        <begin position="8"/>
        <end position="28"/>
    </location>
</feature>
<evidence type="ECO:0000313" key="3">
    <source>
        <dbReference type="EMBL" id="SFL28670.1"/>
    </source>
</evidence>
<dbReference type="STRING" id="553466.SAMN04487950_3260"/>
<dbReference type="Pfam" id="PF25205">
    <property type="entry name" value="DUF7835"/>
    <property type="match status" value="1"/>
</dbReference>
<dbReference type="AlphaFoldDB" id="A0A1I4GGM7"/>
<keyword evidence="4" id="KW-1185">Reference proteome</keyword>
<organism evidence="3 4">
    <name type="scientific">Halogranum rubrum</name>
    <dbReference type="NCBI Taxonomy" id="553466"/>
    <lineage>
        <taxon>Archaea</taxon>
        <taxon>Methanobacteriati</taxon>
        <taxon>Methanobacteriota</taxon>
        <taxon>Stenosarchaea group</taxon>
        <taxon>Halobacteria</taxon>
        <taxon>Halobacteriales</taxon>
        <taxon>Haloferacaceae</taxon>
    </lineage>
</organism>
<evidence type="ECO:0000313" key="4">
    <source>
        <dbReference type="Proteomes" id="UP000199607"/>
    </source>
</evidence>
<dbReference type="EMBL" id="FOTC01000003">
    <property type="protein sequence ID" value="SFL28670.1"/>
    <property type="molecule type" value="Genomic_DNA"/>
</dbReference>
<name>A0A1I4GGM7_9EURY</name>